<dbReference type="KEGG" id="asd:AS9A_2615"/>
<dbReference type="SUPFAM" id="SSF56059">
    <property type="entry name" value="Glutathione synthetase ATP-binding domain-like"/>
    <property type="match status" value="1"/>
</dbReference>
<organism evidence="1 2">
    <name type="scientific">Hoyosella subflava (strain DSM 45089 / JCM 17490 / NBRC 109087 / DQS3-9A1)</name>
    <name type="common">Amycolicicoccus subflavus</name>
    <dbReference type="NCBI Taxonomy" id="443218"/>
    <lineage>
        <taxon>Bacteria</taxon>
        <taxon>Bacillati</taxon>
        <taxon>Actinomycetota</taxon>
        <taxon>Actinomycetes</taxon>
        <taxon>Mycobacteriales</taxon>
        <taxon>Hoyosellaceae</taxon>
        <taxon>Hoyosella</taxon>
    </lineage>
</organism>
<proteinExistence type="predicted"/>
<protein>
    <recommendedName>
        <fullName evidence="3">ATP-grasp domain-containing protein</fullName>
    </recommendedName>
</protein>
<evidence type="ECO:0000313" key="1">
    <source>
        <dbReference type="EMBL" id="AEF41062.1"/>
    </source>
</evidence>
<dbReference type="AlphaFoldDB" id="F6EGK9"/>
<dbReference type="RefSeq" id="WP_013807411.1">
    <property type="nucleotide sequence ID" value="NC_015564.1"/>
</dbReference>
<evidence type="ECO:0000313" key="2">
    <source>
        <dbReference type="Proteomes" id="UP000009235"/>
    </source>
</evidence>
<evidence type="ECO:0008006" key="3">
    <source>
        <dbReference type="Google" id="ProtNLM"/>
    </source>
</evidence>
<dbReference type="HOGENOM" id="CLU_729401_0_0_11"/>
<dbReference type="Gene3D" id="3.30.470.20">
    <property type="entry name" value="ATP-grasp fold, B domain"/>
    <property type="match status" value="1"/>
</dbReference>
<dbReference type="STRING" id="443218.AS9A_2615"/>
<dbReference type="OrthoDB" id="9794735at2"/>
<reference evidence="1 2" key="1">
    <citation type="journal article" date="2011" name="J. Bacteriol.">
        <title>Complete genome sequence of Amycolicicoccus subflavus DQS3-9A1T, an actinomycete isolated from crude oil-polluted soil.</title>
        <authorList>
            <person name="Cai M."/>
            <person name="Chen W.M."/>
            <person name="Nie Y."/>
            <person name="Chi C.Q."/>
            <person name="Wang Y.N."/>
            <person name="Tang Y.Q."/>
            <person name="Li G.Y."/>
            <person name="Wu X.L."/>
        </authorList>
    </citation>
    <scope>NUCLEOTIDE SEQUENCE [LARGE SCALE GENOMIC DNA]</scope>
    <source>
        <strain evidence="2">DSM 45089 / DQS3-9A1</strain>
    </source>
</reference>
<dbReference type="Proteomes" id="UP000009235">
    <property type="component" value="Chromosome"/>
</dbReference>
<gene>
    <name evidence="1" type="ordered locus">AS9A_2615</name>
</gene>
<dbReference type="eggNOG" id="COG0189">
    <property type="taxonomic scope" value="Bacteria"/>
</dbReference>
<sequence>MTLPAMPLLLRAKRPVTELHPHSLDFQVRVGHPQRQPSHAGHPPACVLTLTRTADQEVDALSLQLAAQGVPLIRIDADRCPQAETLWDPVTGTLHWEGTTFRPVVCWRRYFDAQAMRLQGTGRHSAGRLETHYMRDQWSAWGHAMASSVVRRINHSAGSFPPDRISQLRAARSAGLRIPATVVTSVPASALKAIAGEGDLLVKSLGHHAVESAPGQLHGVYPERVRRDEIRGYNSPESAPLLVQEFVEADSELRVYIIGAQMVAYKVTRPAPEALWTTPDSIFVEECAVPAGIEVALWRVADQFGLEMAAFDLLDAPGGPVFLEVNTHSDWLWAERKAKSDAVSRAVHTMIKDLFEAHDSGPEGSTTHA</sequence>
<dbReference type="EMBL" id="CP002786">
    <property type="protein sequence ID" value="AEF41062.1"/>
    <property type="molecule type" value="Genomic_DNA"/>
</dbReference>
<keyword evidence="2" id="KW-1185">Reference proteome</keyword>
<name>F6EGK9_HOYSD</name>
<accession>F6EGK9</accession>